<evidence type="ECO:0000313" key="2">
    <source>
        <dbReference type="Proteomes" id="UP000242715"/>
    </source>
</evidence>
<organism evidence="1 2">
    <name type="scientific">Trifolium subterraneum</name>
    <name type="common">Subterranean clover</name>
    <dbReference type="NCBI Taxonomy" id="3900"/>
    <lineage>
        <taxon>Eukaryota</taxon>
        <taxon>Viridiplantae</taxon>
        <taxon>Streptophyta</taxon>
        <taxon>Embryophyta</taxon>
        <taxon>Tracheophyta</taxon>
        <taxon>Spermatophyta</taxon>
        <taxon>Magnoliopsida</taxon>
        <taxon>eudicotyledons</taxon>
        <taxon>Gunneridae</taxon>
        <taxon>Pentapetalae</taxon>
        <taxon>rosids</taxon>
        <taxon>fabids</taxon>
        <taxon>Fabales</taxon>
        <taxon>Fabaceae</taxon>
        <taxon>Papilionoideae</taxon>
        <taxon>50 kb inversion clade</taxon>
        <taxon>NPAAA clade</taxon>
        <taxon>Hologalegina</taxon>
        <taxon>IRL clade</taxon>
        <taxon>Trifolieae</taxon>
        <taxon>Trifolium</taxon>
    </lineage>
</organism>
<proteinExistence type="predicted"/>
<dbReference type="EMBL" id="DF973113">
    <property type="protein sequence ID" value="GAU11075.1"/>
    <property type="molecule type" value="Genomic_DNA"/>
</dbReference>
<sequence length="148" mass="17279">MPSISKSNGKLKSTIQVEEEPVQQHQFSNQELAECLFIEDLNKALLPIDYFNKSTPKWQAAKELRAKLPPPRLIERYPSRELFLEYQEIQKKLLEDRQATNTAIWVLEKKVHEYKLMEQVNRNTQNLDLEDLYPLFGPGSVQDPPKQG</sequence>
<gene>
    <name evidence="1" type="ORF">TSUD_196990</name>
</gene>
<keyword evidence="2" id="KW-1185">Reference proteome</keyword>
<accession>A0A2Z6LG59</accession>
<dbReference type="AlphaFoldDB" id="A0A2Z6LG59"/>
<protein>
    <submittedName>
        <fullName evidence="1">Uncharacterized protein</fullName>
    </submittedName>
</protein>
<evidence type="ECO:0000313" key="1">
    <source>
        <dbReference type="EMBL" id="GAU11075.1"/>
    </source>
</evidence>
<dbReference type="Proteomes" id="UP000242715">
    <property type="component" value="Unassembled WGS sequence"/>
</dbReference>
<reference evidence="2" key="1">
    <citation type="journal article" date="2017" name="Front. Plant Sci.">
        <title>Climate Clever Clovers: New Paradigm to Reduce the Environmental Footprint of Ruminants by Breeding Low Methanogenic Forages Utilizing Haplotype Variation.</title>
        <authorList>
            <person name="Kaur P."/>
            <person name="Appels R."/>
            <person name="Bayer P.E."/>
            <person name="Keeble-Gagnere G."/>
            <person name="Wang J."/>
            <person name="Hirakawa H."/>
            <person name="Shirasawa K."/>
            <person name="Vercoe P."/>
            <person name="Stefanova K."/>
            <person name="Durmic Z."/>
            <person name="Nichols P."/>
            <person name="Revell C."/>
            <person name="Isobe S.N."/>
            <person name="Edwards D."/>
            <person name="Erskine W."/>
        </authorList>
    </citation>
    <scope>NUCLEOTIDE SEQUENCE [LARGE SCALE GENOMIC DNA]</scope>
    <source>
        <strain evidence="2">cv. Daliak</strain>
    </source>
</reference>
<name>A0A2Z6LG59_TRISU</name>